<dbReference type="EMBL" id="JBFAUK010000010">
    <property type="protein sequence ID" value="MEV5507857.1"/>
    <property type="molecule type" value="Genomic_DNA"/>
</dbReference>
<dbReference type="PROSITE" id="PS00086">
    <property type="entry name" value="CYTOCHROME_P450"/>
    <property type="match status" value="1"/>
</dbReference>
<evidence type="ECO:0000256" key="1">
    <source>
        <dbReference type="ARBA" id="ARBA00010617"/>
    </source>
</evidence>
<keyword evidence="2" id="KW-0503">Monooxygenase</keyword>
<protein>
    <submittedName>
        <fullName evidence="3">Cytochrome P450</fullName>
    </submittedName>
</protein>
<keyword evidence="2" id="KW-0560">Oxidoreductase</keyword>
<evidence type="ECO:0000313" key="4">
    <source>
        <dbReference type="Proteomes" id="UP001552594"/>
    </source>
</evidence>
<keyword evidence="2" id="KW-0479">Metal-binding</keyword>
<dbReference type="PANTHER" id="PTHR46696">
    <property type="entry name" value="P450, PUTATIVE (EUROFUNG)-RELATED"/>
    <property type="match status" value="1"/>
</dbReference>
<dbReference type="Pfam" id="PF00067">
    <property type="entry name" value="p450"/>
    <property type="match status" value="1"/>
</dbReference>
<keyword evidence="2" id="KW-0349">Heme</keyword>
<comment type="similarity">
    <text evidence="1 2">Belongs to the cytochrome P450 family.</text>
</comment>
<reference evidence="3 4" key="1">
    <citation type="submission" date="2024-06" db="EMBL/GenBank/DDBJ databases">
        <title>The Natural Products Discovery Center: Release of the First 8490 Sequenced Strains for Exploring Actinobacteria Biosynthetic Diversity.</title>
        <authorList>
            <person name="Kalkreuter E."/>
            <person name="Kautsar S.A."/>
            <person name="Yang D."/>
            <person name="Bader C.D."/>
            <person name="Teijaro C.N."/>
            <person name="Fluegel L."/>
            <person name="Davis C.M."/>
            <person name="Simpson J.R."/>
            <person name="Lauterbach L."/>
            <person name="Steele A.D."/>
            <person name="Gui C."/>
            <person name="Meng S."/>
            <person name="Li G."/>
            <person name="Viehrig K."/>
            <person name="Ye F."/>
            <person name="Su P."/>
            <person name="Kiefer A.F."/>
            <person name="Nichols A."/>
            <person name="Cepeda A.J."/>
            <person name="Yan W."/>
            <person name="Fan B."/>
            <person name="Jiang Y."/>
            <person name="Adhikari A."/>
            <person name="Zheng C.-J."/>
            <person name="Schuster L."/>
            <person name="Cowan T.M."/>
            <person name="Smanski M.J."/>
            <person name="Chevrette M.G."/>
            <person name="De Carvalho L.P.S."/>
            <person name="Shen B."/>
        </authorList>
    </citation>
    <scope>NUCLEOTIDE SEQUENCE [LARGE SCALE GENOMIC DNA]</scope>
    <source>
        <strain evidence="3 4">NPDC052347</strain>
    </source>
</reference>
<comment type="caution">
    <text evidence="3">The sequence shown here is derived from an EMBL/GenBank/DDBJ whole genome shotgun (WGS) entry which is preliminary data.</text>
</comment>
<proteinExistence type="inferred from homology"/>
<dbReference type="Proteomes" id="UP001552594">
    <property type="component" value="Unassembled WGS sequence"/>
</dbReference>
<evidence type="ECO:0000256" key="2">
    <source>
        <dbReference type="RuleBase" id="RU000461"/>
    </source>
</evidence>
<dbReference type="InterPro" id="IPR002397">
    <property type="entry name" value="Cyt_P450_B"/>
</dbReference>
<dbReference type="PRINTS" id="PR00359">
    <property type="entry name" value="BP450"/>
</dbReference>
<accession>A0ABV3JY99</accession>
<dbReference type="InterPro" id="IPR017972">
    <property type="entry name" value="Cyt_P450_CS"/>
</dbReference>
<keyword evidence="2" id="KW-0408">Iron</keyword>
<dbReference type="PANTHER" id="PTHR46696:SF1">
    <property type="entry name" value="CYTOCHROME P450 YJIB-RELATED"/>
    <property type="match status" value="1"/>
</dbReference>
<dbReference type="PRINTS" id="PR00385">
    <property type="entry name" value="P450"/>
</dbReference>
<dbReference type="InterPro" id="IPR036396">
    <property type="entry name" value="Cyt_P450_sf"/>
</dbReference>
<dbReference type="Gene3D" id="1.10.630.10">
    <property type="entry name" value="Cytochrome P450"/>
    <property type="match status" value="1"/>
</dbReference>
<evidence type="ECO:0000313" key="3">
    <source>
        <dbReference type="EMBL" id="MEV5507857.1"/>
    </source>
</evidence>
<dbReference type="CDD" id="cd11029">
    <property type="entry name" value="CYP107-like"/>
    <property type="match status" value="1"/>
</dbReference>
<organism evidence="3 4">
    <name type="scientific">Streptomyces orinoci</name>
    <name type="common">Streptoverticillium orinoci</name>
    <dbReference type="NCBI Taxonomy" id="67339"/>
    <lineage>
        <taxon>Bacteria</taxon>
        <taxon>Bacillati</taxon>
        <taxon>Actinomycetota</taxon>
        <taxon>Actinomycetes</taxon>
        <taxon>Kitasatosporales</taxon>
        <taxon>Streptomycetaceae</taxon>
        <taxon>Streptomyces</taxon>
    </lineage>
</organism>
<sequence length="415" mass="44988">MDTPETPAPPPVPLDVTATDLHGEIRRLRAQGAIVRVALPGDLPAWVVTRHSLLQDLLADERIAKDPRHWSALTERTVPDGWPLIDFVRNPGMTTADGEDHRRLRTLVTQSFTPRRVAAMRPRVEADVHTLLDELDGLGTPRSRPVDLRRHFAYPLAMRSIGGLLGVPAERYDTFRTLSASLVSSTTGPEEVLATRRAMQTLLGELVNAKRERPGEDIISDLIAAGDRLSPAELIGTLVLMLVAGHGTTMNLITNAVRALLTHPDQLAAVRAGSVPWTAVVEETLRWDSPVAHFPLRYATEDIPLAGTVIRRGEAILASYAAAGRDPDQHGPGADEFDANRAPTRHLAFGHGPHYCLGAAMARQEAEVALPALFQRFPGLELAVTPEELVPLPSFISNSVLELPVRLGQGAPAAP</sequence>
<keyword evidence="4" id="KW-1185">Reference proteome</keyword>
<dbReference type="InterPro" id="IPR001128">
    <property type="entry name" value="Cyt_P450"/>
</dbReference>
<gene>
    <name evidence="3" type="ORF">AB0L16_15470</name>
</gene>
<name>A0ABV3JY99_STRON</name>
<dbReference type="RefSeq" id="WP_109281613.1">
    <property type="nucleotide sequence ID" value="NZ_JBFAUK010000010.1"/>
</dbReference>
<dbReference type="SUPFAM" id="SSF48264">
    <property type="entry name" value="Cytochrome P450"/>
    <property type="match status" value="1"/>
</dbReference>